<reference evidence="3" key="1">
    <citation type="submission" date="2017-05" db="EMBL/GenBank/DDBJ databases">
        <authorList>
            <person name="Rodrigo-Torres L."/>
            <person name="Arahal R. D."/>
            <person name="Lucena T."/>
        </authorList>
    </citation>
    <scope>NUCLEOTIDE SEQUENCE [LARGE SCALE GENOMIC DNA]</scope>
    <source>
        <strain evidence="3">CECT 8715</strain>
    </source>
</reference>
<feature type="compositionally biased region" description="Low complexity" evidence="1">
    <location>
        <begin position="27"/>
        <end position="40"/>
    </location>
</feature>
<evidence type="ECO:0000313" key="2">
    <source>
        <dbReference type="EMBL" id="SMX49285.1"/>
    </source>
</evidence>
<feature type="region of interest" description="Disordered" evidence="1">
    <location>
        <begin position="27"/>
        <end position="62"/>
    </location>
</feature>
<evidence type="ECO:0000256" key="1">
    <source>
        <dbReference type="SAM" id="MobiDB-lite"/>
    </source>
</evidence>
<dbReference type="AlphaFoldDB" id="A0A238L2F9"/>
<protein>
    <submittedName>
        <fullName evidence="2">Uncharacterized protein</fullName>
    </submittedName>
</protein>
<dbReference type="EMBL" id="FXYG01000005">
    <property type="protein sequence ID" value="SMX49285.1"/>
    <property type="molecule type" value="Genomic_DNA"/>
</dbReference>
<name>A0A238L2F9_9RHOB</name>
<evidence type="ECO:0000313" key="3">
    <source>
        <dbReference type="Proteomes" id="UP000202485"/>
    </source>
</evidence>
<sequence length="62" mass="7011">MSQHKNLSRFRQSLGFHLIQIHDPFQRNGAAGRGAQQAKASGFDQSSDLRDRIRQHPVARQG</sequence>
<gene>
    <name evidence="2" type="ORF">RUA8715_03709</name>
</gene>
<keyword evidence="3" id="KW-1185">Reference proteome</keyword>
<accession>A0A238L2F9</accession>
<proteinExistence type="predicted"/>
<dbReference type="Proteomes" id="UP000202485">
    <property type="component" value="Unassembled WGS sequence"/>
</dbReference>
<organism evidence="2 3">
    <name type="scientific">Ruegeria arenilitoris</name>
    <dbReference type="NCBI Taxonomy" id="1173585"/>
    <lineage>
        <taxon>Bacteria</taxon>
        <taxon>Pseudomonadati</taxon>
        <taxon>Pseudomonadota</taxon>
        <taxon>Alphaproteobacteria</taxon>
        <taxon>Rhodobacterales</taxon>
        <taxon>Roseobacteraceae</taxon>
        <taxon>Ruegeria</taxon>
    </lineage>
</organism>